<dbReference type="STRING" id="151549.A0A4C1T283"/>
<organism evidence="2 3">
    <name type="scientific">Eumeta variegata</name>
    <name type="common">Bagworm moth</name>
    <name type="synonym">Eumeta japonica</name>
    <dbReference type="NCBI Taxonomy" id="151549"/>
    <lineage>
        <taxon>Eukaryota</taxon>
        <taxon>Metazoa</taxon>
        <taxon>Ecdysozoa</taxon>
        <taxon>Arthropoda</taxon>
        <taxon>Hexapoda</taxon>
        <taxon>Insecta</taxon>
        <taxon>Pterygota</taxon>
        <taxon>Neoptera</taxon>
        <taxon>Endopterygota</taxon>
        <taxon>Lepidoptera</taxon>
        <taxon>Glossata</taxon>
        <taxon>Ditrysia</taxon>
        <taxon>Tineoidea</taxon>
        <taxon>Psychidae</taxon>
        <taxon>Oiketicinae</taxon>
        <taxon>Eumeta</taxon>
    </lineage>
</organism>
<dbReference type="Gene3D" id="3.30.420.10">
    <property type="entry name" value="Ribonuclease H-like superfamily/Ribonuclease H"/>
    <property type="match status" value="1"/>
</dbReference>
<dbReference type="InterPro" id="IPR052709">
    <property type="entry name" value="Transposase-MT_Hybrid"/>
</dbReference>
<dbReference type="OrthoDB" id="10017160at2759"/>
<evidence type="ECO:0000313" key="2">
    <source>
        <dbReference type="EMBL" id="GBP08326.1"/>
    </source>
</evidence>
<evidence type="ECO:0000313" key="3">
    <source>
        <dbReference type="Proteomes" id="UP000299102"/>
    </source>
</evidence>
<proteinExistence type="predicted"/>
<dbReference type="EMBL" id="BGZK01000030">
    <property type="protein sequence ID" value="GBP08326.1"/>
    <property type="molecule type" value="Genomic_DNA"/>
</dbReference>
<dbReference type="GO" id="GO:0003676">
    <property type="term" value="F:nucleic acid binding"/>
    <property type="evidence" value="ECO:0007669"/>
    <property type="project" value="InterPro"/>
</dbReference>
<gene>
    <name evidence="2" type="primary">SETMAR</name>
    <name evidence="2" type="ORF">EVAR_78799_1</name>
</gene>
<dbReference type="Pfam" id="PF13358">
    <property type="entry name" value="DDE_3"/>
    <property type="match status" value="1"/>
</dbReference>
<name>A0A4C1T283_EUMVA</name>
<dbReference type="PANTHER" id="PTHR46060">
    <property type="entry name" value="MARINER MOS1 TRANSPOSASE-LIKE PROTEIN"/>
    <property type="match status" value="1"/>
</dbReference>
<dbReference type="PANTHER" id="PTHR46060:SF1">
    <property type="entry name" value="MARINER MOS1 TRANSPOSASE-LIKE PROTEIN"/>
    <property type="match status" value="1"/>
</dbReference>
<keyword evidence="3" id="KW-1185">Reference proteome</keyword>
<protein>
    <submittedName>
        <fullName evidence="2">Histone-lysine N-methyltransferase SETMAR</fullName>
    </submittedName>
</protein>
<dbReference type="InterPro" id="IPR038717">
    <property type="entry name" value="Tc1-like_DDE_dom"/>
</dbReference>
<evidence type="ECO:0000259" key="1">
    <source>
        <dbReference type="Pfam" id="PF13358"/>
    </source>
</evidence>
<keyword evidence="2" id="KW-0489">Methyltransferase</keyword>
<feature type="domain" description="Tc1-like transposase DDE" evidence="1">
    <location>
        <begin position="37"/>
        <end position="96"/>
    </location>
</feature>
<dbReference type="InterPro" id="IPR036397">
    <property type="entry name" value="RNaseH_sf"/>
</dbReference>
<keyword evidence="2" id="KW-0808">Transferase</keyword>
<reference evidence="2 3" key="1">
    <citation type="journal article" date="2019" name="Commun. Biol.">
        <title>The bagworm genome reveals a unique fibroin gene that provides high tensile strength.</title>
        <authorList>
            <person name="Kono N."/>
            <person name="Nakamura H."/>
            <person name="Ohtoshi R."/>
            <person name="Tomita M."/>
            <person name="Numata K."/>
            <person name="Arakawa K."/>
        </authorList>
    </citation>
    <scope>NUCLEOTIDE SEQUENCE [LARGE SCALE GENOMIC DNA]</scope>
</reference>
<dbReference type="GO" id="GO:0032259">
    <property type="term" value="P:methylation"/>
    <property type="evidence" value="ECO:0007669"/>
    <property type="project" value="UniProtKB-KW"/>
</dbReference>
<dbReference type="AlphaFoldDB" id="A0A4C1T283"/>
<dbReference type="Proteomes" id="UP000299102">
    <property type="component" value="Unassembled WGS sequence"/>
</dbReference>
<comment type="caution">
    <text evidence="2">The sequence shown here is derived from an EMBL/GenBank/DDBJ whole genome shotgun (WGS) entry which is preliminary data.</text>
</comment>
<dbReference type="GO" id="GO:0008168">
    <property type="term" value="F:methyltransferase activity"/>
    <property type="evidence" value="ECO:0007669"/>
    <property type="project" value="UniProtKB-KW"/>
</dbReference>
<accession>A0A4C1T283</accession>
<sequence length="165" mass="18096">MREIMQICGGGDLSAVYDVVTGRIKDGGLIQSAVSTGWETTSYLRLVLEKVRVKRPRSRILLHYDNASPHTAKQITNHFATLDIEILAHPPYSPDLASRNLYLFPKIKGKVQGKWFADAAEAVAAYEKVVGPKRPLGASGQSVSLSGSIECSDVFVDLNGNYFEK</sequence>